<dbReference type="GO" id="GO:0005524">
    <property type="term" value="F:ATP binding"/>
    <property type="evidence" value="ECO:0007669"/>
    <property type="project" value="UniProtKB-KW"/>
</dbReference>
<sequence>MSPGTPCPALRVTDLTKRFGERTVFESVTFSVAEGECLAVTGPSGSGKSVLLKCLNRLVEPSEGRIEVFCTDTAGCDPVEVRRRVCLVLQTTVLFEGTVAENLAYPFAFRANRDLPRPDFGELLASVGLPASILYRDGGTLSGGEAQRVAIARALALRPAILLLDEPTSALDRAAAEVVEETIRRLNREGQTILFVTHDMRQARTLAGRILVLADGRLVEAA</sequence>
<evidence type="ECO:0000256" key="3">
    <source>
        <dbReference type="ARBA" id="ARBA00022840"/>
    </source>
</evidence>
<keyword evidence="3 5" id="KW-0067">ATP-binding</keyword>
<evidence type="ECO:0000313" key="6">
    <source>
        <dbReference type="Proteomes" id="UP001281203"/>
    </source>
</evidence>
<feature type="domain" description="ABC transporter" evidence="4">
    <location>
        <begin position="10"/>
        <end position="221"/>
    </location>
</feature>
<dbReference type="PROSITE" id="PS50893">
    <property type="entry name" value="ABC_TRANSPORTER_2"/>
    <property type="match status" value="1"/>
</dbReference>
<dbReference type="InterPro" id="IPR027417">
    <property type="entry name" value="P-loop_NTPase"/>
</dbReference>
<organism evidence="5 6">
    <name type="scientific">Methanoculleus caldifontis</name>
    <dbReference type="NCBI Taxonomy" id="2651577"/>
    <lineage>
        <taxon>Archaea</taxon>
        <taxon>Methanobacteriati</taxon>
        <taxon>Methanobacteriota</taxon>
        <taxon>Stenosarchaea group</taxon>
        <taxon>Methanomicrobia</taxon>
        <taxon>Methanomicrobiales</taxon>
        <taxon>Methanomicrobiaceae</taxon>
        <taxon>Methanoculleus</taxon>
    </lineage>
</organism>
<dbReference type="InterPro" id="IPR003439">
    <property type="entry name" value="ABC_transporter-like_ATP-bd"/>
</dbReference>
<protein>
    <submittedName>
        <fullName evidence="5">Phosphate ABC transporter ATP-binding protein</fullName>
    </submittedName>
</protein>
<dbReference type="SUPFAM" id="SSF52540">
    <property type="entry name" value="P-loop containing nucleoside triphosphate hydrolases"/>
    <property type="match status" value="1"/>
</dbReference>
<reference evidence="5 6" key="1">
    <citation type="submission" date="2019-10" db="EMBL/GenBank/DDBJ databases">
        <title>Isolation and characterization of Methanoculleus sp. Wushi-C6 from a hot spring well.</title>
        <authorList>
            <person name="Chen S.-C."/>
            <person name="Lan Z.-H."/>
            <person name="You Y.-T."/>
            <person name="Lai M.-C."/>
        </authorList>
    </citation>
    <scope>NUCLEOTIDE SEQUENCE [LARGE SCALE GENOMIC DNA]</scope>
    <source>
        <strain evidence="5 6">Wushi-C6</strain>
    </source>
</reference>
<keyword evidence="1" id="KW-0813">Transport</keyword>
<dbReference type="InterPro" id="IPR003593">
    <property type="entry name" value="AAA+_ATPase"/>
</dbReference>
<dbReference type="Gene3D" id="3.40.50.300">
    <property type="entry name" value="P-loop containing nucleotide triphosphate hydrolases"/>
    <property type="match status" value="1"/>
</dbReference>
<evidence type="ECO:0000259" key="4">
    <source>
        <dbReference type="PROSITE" id="PS50893"/>
    </source>
</evidence>
<dbReference type="CDD" id="cd03260">
    <property type="entry name" value="ABC_PstB_phosphate_transporter"/>
    <property type="match status" value="1"/>
</dbReference>
<comment type="caution">
    <text evidence="5">The sequence shown here is derived from an EMBL/GenBank/DDBJ whole genome shotgun (WGS) entry which is preliminary data.</text>
</comment>
<dbReference type="Proteomes" id="UP001281203">
    <property type="component" value="Unassembled WGS sequence"/>
</dbReference>
<gene>
    <name evidence="5" type="ORF">F8E02_00370</name>
</gene>
<dbReference type="PANTHER" id="PTHR43423:SF1">
    <property type="entry name" value="ABC TRANSPORTER I FAMILY MEMBER 17"/>
    <property type="match status" value="1"/>
</dbReference>
<evidence type="ECO:0000256" key="1">
    <source>
        <dbReference type="ARBA" id="ARBA00022448"/>
    </source>
</evidence>
<keyword evidence="2" id="KW-0547">Nucleotide-binding</keyword>
<dbReference type="EMBL" id="WBKO01000001">
    <property type="protein sequence ID" value="MDV2480484.1"/>
    <property type="molecule type" value="Genomic_DNA"/>
</dbReference>
<name>A0ABU3WXF1_9EURY</name>
<dbReference type="PROSITE" id="PS00211">
    <property type="entry name" value="ABC_TRANSPORTER_1"/>
    <property type="match status" value="1"/>
</dbReference>
<evidence type="ECO:0000256" key="2">
    <source>
        <dbReference type="ARBA" id="ARBA00022741"/>
    </source>
</evidence>
<proteinExistence type="predicted"/>
<accession>A0ABU3WXF1</accession>
<dbReference type="PANTHER" id="PTHR43423">
    <property type="entry name" value="ABC TRANSPORTER I FAMILY MEMBER 17"/>
    <property type="match status" value="1"/>
</dbReference>
<dbReference type="RefSeq" id="WP_317063442.1">
    <property type="nucleotide sequence ID" value="NZ_WBKO01000001.1"/>
</dbReference>
<dbReference type="Pfam" id="PF00005">
    <property type="entry name" value="ABC_tran"/>
    <property type="match status" value="1"/>
</dbReference>
<dbReference type="InterPro" id="IPR017871">
    <property type="entry name" value="ABC_transporter-like_CS"/>
</dbReference>
<dbReference type="SMART" id="SM00382">
    <property type="entry name" value="AAA"/>
    <property type="match status" value="1"/>
</dbReference>
<keyword evidence="6" id="KW-1185">Reference proteome</keyword>
<evidence type="ECO:0000313" key="5">
    <source>
        <dbReference type="EMBL" id="MDV2480484.1"/>
    </source>
</evidence>
<dbReference type="InterPro" id="IPR005670">
    <property type="entry name" value="PstB-like"/>
</dbReference>